<dbReference type="Pfam" id="PF01751">
    <property type="entry name" value="Toprim"/>
    <property type="match status" value="1"/>
</dbReference>
<dbReference type="GO" id="GO:0043597">
    <property type="term" value="C:cytoplasmic replication fork"/>
    <property type="evidence" value="ECO:0007669"/>
    <property type="project" value="TreeGrafter"/>
</dbReference>
<dbReference type="SMART" id="SM00493">
    <property type="entry name" value="TOPRIM"/>
    <property type="match status" value="1"/>
</dbReference>
<dbReference type="InterPro" id="IPR013497">
    <property type="entry name" value="Topo_IA_cen"/>
</dbReference>
<comment type="catalytic activity">
    <reaction evidence="1">
        <text>ATP-independent breakage of single-stranded DNA, followed by passage and rejoining.</text>
        <dbReference type="EC" id="5.6.2.1"/>
    </reaction>
</comment>
<dbReference type="Gene3D" id="1.10.290.10">
    <property type="entry name" value="Topoisomerase I, domain 4"/>
    <property type="match status" value="1"/>
</dbReference>
<dbReference type="InterPro" id="IPR023406">
    <property type="entry name" value="Topo_IA_AS"/>
</dbReference>
<evidence type="ECO:0000259" key="12">
    <source>
        <dbReference type="PROSITE" id="PS52039"/>
    </source>
</evidence>
<dbReference type="InterPro" id="IPR013825">
    <property type="entry name" value="Topo_IA_cen_sub2"/>
</dbReference>
<evidence type="ECO:0000313" key="13">
    <source>
        <dbReference type="EMBL" id="ARQ19137.1"/>
    </source>
</evidence>
<dbReference type="EC" id="5.6.2.1" evidence="3"/>
<dbReference type="Gene3D" id="3.40.50.140">
    <property type="match status" value="1"/>
</dbReference>
<evidence type="ECO:0000256" key="6">
    <source>
        <dbReference type="ARBA" id="ARBA00023235"/>
    </source>
</evidence>
<feature type="domain" description="Topo IA-type catalytic" evidence="12">
    <location>
        <begin position="164"/>
        <end position="587"/>
    </location>
</feature>
<dbReference type="PROSITE" id="PS52039">
    <property type="entry name" value="TOPO_IA_2"/>
    <property type="match status" value="1"/>
</dbReference>
<dbReference type="GO" id="GO:0003677">
    <property type="term" value="F:DNA binding"/>
    <property type="evidence" value="ECO:0007669"/>
    <property type="project" value="UniProtKB-KW"/>
</dbReference>
<evidence type="ECO:0000256" key="5">
    <source>
        <dbReference type="ARBA" id="ARBA00023125"/>
    </source>
</evidence>
<keyword evidence="5" id="KW-0238">DNA-binding</keyword>
<dbReference type="PROSITE" id="PS50880">
    <property type="entry name" value="TOPRIM"/>
    <property type="match status" value="1"/>
</dbReference>
<evidence type="ECO:0000256" key="4">
    <source>
        <dbReference type="ARBA" id="ARBA00023029"/>
    </source>
</evidence>
<sequence>MAVVILAEKPDQGAKFASALAGKKLSKKSGKYEFKSEIFGDTIVTWGIGHLVGLSLPEKYEWLPNKDKWHLDNLPFLPKFNELKYEVSKGKNQQFSIVKSCLENADEIIIATDPDREGENIAYNIFKLCKQSIFNKPIKRLWINSLVQKEIIKGFKNLRNSEETISYFKEANARQIADYLVGMNYTELYSLKLQEKGISGVVSLGRVQTPVNTLVVENDLAIRNFRPEKYKTIECHTTDKQPKAIFKNSLEYFKLEKFEEDTKKFGLDSASTGIIKKIEVSKKQTEPQKLFSLGGIQEYANKKWKYSAKKTDKIIQSLYDRGYLSYPRTDSELITTNEFEYLKANLDVYKSVLGISIDTPCLEPKKRFVDNDKVLEHYALIPTMDIPDIANLTLDEKNIYEIVTRRACLMFAEPYKYENTKVTLDVNGLEFTTSGNVPISLGWKQVDTNLDESDDKEETLPKFHEQETINIDIRFIDKLTKEPKRLTEGKLLGKTGIMAKLGLGTPATRSNIVDTLLNREYIKIENTNVYPTPKGYLLWDLTKNKDLLIGKPENTAIWEESLEKIAQGNYTQEAFLRNIYNYINKTVSDLKKVEFTSDYLEETVNQNKFDIGSYQVEEKKKVYSILNITSGEQFVIFKNISGKAINKKVLQELLLNNRTDKVLSGFKSKEGKAFNARLLFDPNVMKVVMEFEKNSPKGDKKSKHDTVNGYEIVEKAKVFEIKELATGESFIFYKNNSGKTLSSKTVKELLENGKTKEKVTGFISKDNKKYSAYLVFDNKNKVIKKEF</sequence>
<dbReference type="SMART" id="SM00436">
    <property type="entry name" value="TOP1Bc"/>
    <property type="match status" value="1"/>
</dbReference>
<dbReference type="CDD" id="cd00186">
    <property type="entry name" value="TOP1Ac"/>
    <property type="match status" value="1"/>
</dbReference>
<evidence type="ECO:0000256" key="10">
    <source>
        <dbReference type="ARBA" id="ARBA00032877"/>
    </source>
</evidence>
<dbReference type="Gene3D" id="2.70.20.10">
    <property type="entry name" value="Topoisomerase I, domain 3"/>
    <property type="match status" value="1"/>
</dbReference>
<dbReference type="InterPro" id="IPR034144">
    <property type="entry name" value="TOPRIM_TopoIII"/>
</dbReference>
<keyword evidence="6 13" id="KW-0413">Isomerase</keyword>
<dbReference type="Gene3D" id="1.10.460.10">
    <property type="entry name" value="Topoisomerase I, domain 2"/>
    <property type="match status" value="1"/>
</dbReference>
<accession>A0A2H4HI74</accession>
<evidence type="ECO:0000256" key="2">
    <source>
        <dbReference type="ARBA" id="ARBA00009446"/>
    </source>
</evidence>
<evidence type="ECO:0000259" key="11">
    <source>
        <dbReference type="PROSITE" id="PS50880"/>
    </source>
</evidence>
<keyword evidence="4" id="KW-0799">Topoisomerase</keyword>
<dbReference type="GO" id="GO:0003917">
    <property type="term" value="F:DNA topoisomerase type I (single strand cut, ATP-independent) activity"/>
    <property type="evidence" value="ECO:0007669"/>
    <property type="project" value="UniProtKB-EC"/>
</dbReference>
<comment type="similarity">
    <text evidence="2">Belongs to the type IA topoisomerase family.</text>
</comment>
<dbReference type="Pfam" id="PF01131">
    <property type="entry name" value="Topoisom_bac"/>
    <property type="match status" value="1"/>
</dbReference>
<dbReference type="EMBL" id="KY290886">
    <property type="protein sequence ID" value="ARQ19137.1"/>
    <property type="molecule type" value="Genomic_DNA"/>
</dbReference>
<dbReference type="InterPro" id="IPR006171">
    <property type="entry name" value="TOPRIM_dom"/>
</dbReference>
<dbReference type="RefSeq" id="WP_002337938.1">
    <property type="nucleotide sequence ID" value="NZ_KY290886.1"/>
</dbReference>
<protein>
    <recommendedName>
        <fullName evidence="3">DNA topoisomerase</fullName>
        <ecNumber evidence="3">5.6.2.1</ecNumber>
    </recommendedName>
    <alternativeName>
        <fullName evidence="10">Omega-protein</fullName>
    </alternativeName>
    <alternativeName>
        <fullName evidence="9">Relaxing enzyme</fullName>
    </alternativeName>
    <alternativeName>
        <fullName evidence="7">Swivelase</fullName>
    </alternativeName>
    <alternativeName>
        <fullName evidence="8">Untwisting enzyme</fullName>
    </alternativeName>
</protein>
<dbReference type="SUPFAM" id="SSF56712">
    <property type="entry name" value="Prokaryotic type I DNA topoisomerase"/>
    <property type="match status" value="1"/>
</dbReference>
<dbReference type="GO" id="GO:0006281">
    <property type="term" value="P:DNA repair"/>
    <property type="evidence" value="ECO:0007669"/>
    <property type="project" value="TreeGrafter"/>
</dbReference>
<dbReference type="GO" id="GO:0006265">
    <property type="term" value="P:DNA topological change"/>
    <property type="evidence" value="ECO:0007669"/>
    <property type="project" value="InterPro"/>
</dbReference>
<dbReference type="Pfam" id="PF13342">
    <property type="entry name" value="Toprim_Crpt"/>
    <property type="match status" value="2"/>
</dbReference>
<geneLocation type="plasmid" evidence="13">
    <name>pJH-T4</name>
</geneLocation>
<proteinExistence type="inferred from homology"/>
<dbReference type="PROSITE" id="PS00396">
    <property type="entry name" value="TOPO_IA_1"/>
    <property type="match status" value="1"/>
</dbReference>
<dbReference type="InterPro" id="IPR013824">
    <property type="entry name" value="Topo_IA_cen_sub1"/>
</dbReference>
<reference evidence="13" key="1">
    <citation type="submission" date="2016-12" db="EMBL/GenBank/DDBJ databases">
        <title>Genetic characterization of cointegrate plasmids responsible for the mobilization of pRUM-like and pLAG, via pHTbeta, from Enterococcus faecium to E. faecalis.</title>
        <authorList>
            <person name="Di Sante L."/>
            <person name="Morroni G."/>
            <person name="Vignaroli C."/>
            <person name="Brenciani A."/>
        </authorList>
    </citation>
    <scope>NUCLEOTIDE SEQUENCE</scope>
    <source>
        <strain evidence="13">Transconjugant T4</strain>
        <plasmid evidence="13">pJH-T4</plasmid>
    </source>
</reference>
<dbReference type="InterPro" id="IPR013826">
    <property type="entry name" value="Topo_IA_cen_sub3"/>
</dbReference>
<dbReference type="InterPro" id="IPR003601">
    <property type="entry name" value="Topo_IA_2"/>
</dbReference>
<dbReference type="AlphaFoldDB" id="A0A2H4HI74"/>
<dbReference type="InterPro" id="IPR025589">
    <property type="entry name" value="Toprim_C_rpt"/>
</dbReference>
<dbReference type="InterPro" id="IPR023405">
    <property type="entry name" value="Topo_IA_core_domain"/>
</dbReference>
<evidence type="ECO:0000256" key="9">
    <source>
        <dbReference type="ARBA" id="ARBA00032235"/>
    </source>
</evidence>
<dbReference type="PRINTS" id="PR00417">
    <property type="entry name" value="PRTPISMRASEI"/>
</dbReference>
<evidence type="ECO:0000256" key="3">
    <source>
        <dbReference type="ARBA" id="ARBA00012891"/>
    </source>
</evidence>
<dbReference type="GO" id="GO:0006310">
    <property type="term" value="P:DNA recombination"/>
    <property type="evidence" value="ECO:0007669"/>
    <property type="project" value="TreeGrafter"/>
</dbReference>
<dbReference type="PANTHER" id="PTHR11390">
    <property type="entry name" value="PROKARYOTIC DNA TOPOISOMERASE"/>
    <property type="match status" value="1"/>
</dbReference>
<evidence type="ECO:0000256" key="1">
    <source>
        <dbReference type="ARBA" id="ARBA00000213"/>
    </source>
</evidence>
<name>A0A2H4HI74_ENTFL</name>
<dbReference type="PANTHER" id="PTHR11390:SF21">
    <property type="entry name" value="DNA TOPOISOMERASE 3-ALPHA"/>
    <property type="match status" value="1"/>
</dbReference>
<organism evidence="13">
    <name type="scientific">Enterococcus faecalis</name>
    <name type="common">Streptococcus faecalis</name>
    <dbReference type="NCBI Taxonomy" id="1351"/>
    <lineage>
        <taxon>Bacteria</taxon>
        <taxon>Bacillati</taxon>
        <taxon>Bacillota</taxon>
        <taxon>Bacilli</taxon>
        <taxon>Lactobacillales</taxon>
        <taxon>Enterococcaceae</taxon>
        <taxon>Enterococcus</taxon>
    </lineage>
</organism>
<dbReference type="SMART" id="SM00437">
    <property type="entry name" value="TOP1Ac"/>
    <property type="match status" value="1"/>
</dbReference>
<keyword evidence="13" id="KW-0614">Plasmid</keyword>
<evidence type="ECO:0000256" key="8">
    <source>
        <dbReference type="ARBA" id="ARBA00031985"/>
    </source>
</evidence>
<feature type="domain" description="Toprim" evidence="11">
    <location>
        <begin position="2"/>
        <end position="147"/>
    </location>
</feature>
<dbReference type="CDD" id="cd03362">
    <property type="entry name" value="TOPRIM_TopoIA_TopoIII"/>
    <property type="match status" value="1"/>
</dbReference>
<dbReference type="InterPro" id="IPR003602">
    <property type="entry name" value="Topo_IA_DNA-bd_dom"/>
</dbReference>
<evidence type="ECO:0000256" key="7">
    <source>
        <dbReference type="ARBA" id="ARBA00030003"/>
    </source>
</evidence>
<dbReference type="InterPro" id="IPR000380">
    <property type="entry name" value="Topo_IA"/>
</dbReference>